<evidence type="ECO:0000256" key="5">
    <source>
        <dbReference type="ARBA" id="ARBA00022723"/>
    </source>
</evidence>
<dbReference type="Pfam" id="PF00305">
    <property type="entry name" value="Lipoxygenase"/>
    <property type="match status" value="1"/>
</dbReference>
<keyword evidence="10" id="KW-0106">Calcium</keyword>
<keyword evidence="9" id="KW-0408">Iron</keyword>
<dbReference type="InterPro" id="IPR001885">
    <property type="entry name" value="LipOase_mml"/>
</dbReference>
<evidence type="ECO:0000256" key="7">
    <source>
        <dbReference type="ARBA" id="ARBA00023002"/>
    </source>
</evidence>
<dbReference type="PANTHER" id="PTHR11771">
    <property type="entry name" value="LIPOXYGENASE"/>
    <property type="match status" value="1"/>
</dbReference>
<evidence type="ECO:0000313" key="16">
    <source>
        <dbReference type="Proteomes" id="UP000316079"/>
    </source>
</evidence>
<comment type="cofactor">
    <cofactor evidence="9">
        <name>Fe cation</name>
        <dbReference type="ChEBI" id="CHEBI:24875"/>
    </cofactor>
    <text evidence="9">Binds 1 Fe cation per subunit.</text>
</comment>
<evidence type="ECO:0008006" key="17">
    <source>
        <dbReference type="Google" id="ProtNLM"/>
    </source>
</evidence>
<reference evidence="15 16" key="1">
    <citation type="journal article" date="2019" name="Sci. Data">
        <title>Hybrid genome assembly and annotation of Danionella translucida.</title>
        <authorList>
            <person name="Kadobianskyi M."/>
            <person name="Schulze L."/>
            <person name="Schuelke M."/>
            <person name="Judkewitz B."/>
        </authorList>
    </citation>
    <scope>NUCLEOTIDE SEQUENCE [LARGE SCALE GENOMIC DNA]</scope>
    <source>
        <strain evidence="15 16">Bolton</strain>
    </source>
</reference>
<evidence type="ECO:0000256" key="10">
    <source>
        <dbReference type="PIRSR" id="PIRSR601885-2"/>
    </source>
</evidence>
<sequence>MEAIYEVEVTTGSMTHAGTMDNIYITLVGKKGESERTILDTRGRDFRTGMKVKYNVTTGFSLSTLLLIRFEKEHFMILPENDWFCSVVTVRTPEQDVVHFPCYRWMAKGEMLELREAKATKIYEETHLQLIEHRRNELMHNRQVYQWTKFKTGLPQHAAFQDPLCLPSPVRFSFSKEMDSAFNCSTALREIKMKKLAKKAEQWLDMEDMKQAFLPSRTSVSEYVRLHWMDDDFFGYQLLNGPNPLTVRQCAALPLNFAVTDAMVQPVLGNTTTLSLEMKQGNVFICNYKWLADLPAQLINGKPPYVPAPQCLLYKDQEGKLLPIAIQLQQEPSEVNPVFLPTDSESDWQLAKLYVRNADCLVHQALFYLRSHLLSEVFAVSLLRNLPAVHPVHKLLVPHMRYTLHINCLIRDRLLGPDGAVSRSTSIGDEGMAALMKRVLSDLSYSSLCLPEDISARGLHSIPKFFSRDDGLRLWGFINDFVRSIVEVFYPSDGDVHRDTELQEWVREIFVHGFLQQSNTGVPQSFNTAEELIQFITMVIFNFDFGSWFPNAPGTLQRPPPSTKGNSNRKSLLDALPDINAAVHQVSVFWLLSKPSSDPVKFGQFPEDYFCQSSIEKLQQVHQAELLFMSECVKYRNTDMLLPYTYMCPESINNSISI</sequence>
<dbReference type="InterPro" id="IPR036392">
    <property type="entry name" value="PLAT/LH2_dom_sf"/>
</dbReference>
<feature type="domain" description="PLAT" evidence="13">
    <location>
        <begin position="3"/>
        <end position="120"/>
    </location>
</feature>
<evidence type="ECO:0000256" key="1">
    <source>
        <dbReference type="ARBA" id="ARBA00004496"/>
    </source>
</evidence>
<feature type="binding site" evidence="10">
    <location>
        <position position="40"/>
    </location>
    <ligand>
        <name>Ca(2+)</name>
        <dbReference type="ChEBI" id="CHEBI:29108"/>
        <label>2</label>
    </ligand>
</feature>
<dbReference type="AlphaFoldDB" id="A0A553QBW9"/>
<organism evidence="15 16">
    <name type="scientific">Danionella cerebrum</name>
    <dbReference type="NCBI Taxonomy" id="2873325"/>
    <lineage>
        <taxon>Eukaryota</taxon>
        <taxon>Metazoa</taxon>
        <taxon>Chordata</taxon>
        <taxon>Craniata</taxon>
        <taxon>Vertebrata</taxon>
        <taxon>Euteleostomi</taxon>
        <taxon>Actinopterygii</taxon>
        <taxon>Neopterygii</taxon>
        <taxon>Teleostei</taxon>
        <taxon>Ostariophysi</taxon>
        <taxon>Cypriniformes</taxon>
        <taxon>Danionidae</taxon>
        <taxon>Danioninae</taxon>
        <taxon>Danionella</taxon>
    </lineage>
</organism>
<dbReference type="SUPFAM" id="SSF49723">
    <property type="entry name" value="Lipase/lipooxygenase domain (PLAT/LH2 domain)"/>
    <property type="match status" value="1"/>
</dbReference>
<keyword evidence="5 9" id="KW-0479">Metal-binding</keyword>
<keyword evidence="7" id="KW-0560">Oxidoreductase</keyword>
<dbReference type="Gene3D" id="3.10.450.60">
    <property type="match status" value="1"/>
</dbReference>
<dbReference type="SMART" id="SM00308">
    <property type="entry name" value="LH2"/>
    <property type="match status" value="1"/>
</dbReference>
<dbReference type="EMBL" id="SRMA01026128">
    <property type="protein sequence ID" value="TRY87417.1"/>
    <property type="molecule type" value="Genomic_DNA"/>
</dbReference>
<comment type="similarity">
    <text evidence="3">Belongs to the lipoxygenase family.</text>
</comment>
<comment type="pathway">
    <text evidence="2">Lipid metabolism.</text>
</comment>
<comment type="caution">
    <text evidence="15">The sequence shown here is derived from an EMBL/GenBank/DDBJ whole genome shotgun (WGS) entry which is preliminary data.</text>
</comment>
<dbReference type="PROSITE" id="PS00081">
    <property type="entry name" value="LIPOXYGENASE_2"/>
    <property type="match status" value="1"/>
</dbReference>
<keyword evidence="16" id="KW-1185">Reference proteome</keyword>
<dbReference type="Pfam" id="PF01477">
    <property type="entry name" value="PLAT"/>
    <property type="match status" value="1"/>
</dbReference>
<accession>A0A553QBW9</accession>
<evidence type="ECO:0000256" key="6">
    <source>
        <dbReference type="ARBA" id="ARBA00022964"/>
    </source>
</evidence>
<evidence type="ECO:0000313" key="15">
    <source>
        <dbReference type="EMBL" id="TRY87417.1"/>
    </source>
</evidence>
<dbReference type="GO" id="GO:0016702">
    <property type="term" value="F:oxidoreductase activity, acting on single donors with incorporation of molecular oxygen, incorporation of two atoms of oxygen"/>
    <property type="evidence" value="ECO:0007669"/>
    <property type="project" value="InterPro"/>
</dbReference>
<dbReference type="InterPro" id="IPR036226">
    <property type="entry name" value="LipOase_C_sf"/>
</dbReference>
<proteinExistence type="inferred from homology"/>
<dbReference type="InterPro" id="IPR013819">
    <property type="entry name" value="LipOase_C"/>
</dbReference>
<keyword evidence="6" id="KW-0223">Dioxygenase</keyword>
<evidence type="ECO:0000259" key="13">
    <source>
        <dbReference type="PROSITE" id="PS50095"/>
    </source>
</evidence>
<gene>
    <name evidence="15" type="ORF">DNTS_013897</name>
</gene>
<dbReference type="PROSITE" id="PS51393">
    <property type="entry name" value="LIPOXYGENASE_3"/>
    <property type="match status" value="1"/>
</dbReference>
<feature type="binding site" evidence="10">
    <location>
        <position position="18"/>
    </location>
    <ligand>
        <name>Ca(2+)</name>
        <dbReference type="ChEBI" id="CHEBI:29108"/>
        <label>1</label>
    </ligand>
</feature>
<evidence type="ECO:0000256" key="9">
    <source>
        <dbReference type="PIRSR" id="PIRSR601885-1"/>
    </source>
</evidence>
<dbReference type="OrthoDB" id="407298at2759"/>
<dbReference type="GO" id="GO:0005506">
    <property type="term" value="F:iron ion binding"/>
    <property type="evidence" value="ECO:0007669"/>
    <property type="project" value="InterPro"/>
</dbReference>
<comment type="subcellular location">
    <subcellularLocation>
        <location evidence="1">Cytoplasm</location>
    </subcellularLocation>
</comment>
<dbReference type="PROSITE" id="PS50095">
    <property type="entry name" value="PLAT"/>
    <property type="match status" value="1"/>
</dbReference>
<dbReference type="InterPro" id="IPR000907">
    <property type="entry name" value="LipOase"/>
</dbReference>
<dbReference type="InterPro" id="IPR020834">
    <property type="entry name" value="LipOase_CS"/>
</dbReference>
<dbReference type="Gene3D" id="2.60.60.20">
    <property type="entry name" value="PLAT/LH2 domain"/>
    <property type="match status" value="1"/>
</dbReference>
<keyword evidence="8" id="KW-0443">Lipid metabolism</keyword>
<dbReference type="Proteomes" id="UP000316079">
    <property type="component" value="Unassembled WGS sequence"/>
</dbReference>
<protein>
    <recommendedName>
        <fullName evidence="17">Lipoxygenase domain-containing protein</fullName>
    </recommendedName>
</protein>
<dbReference type="InterPro" id="IPR001024">
    <property type="entry name" value="PLAT/LH2_dom"/>
</dbReference>
<evidence type="ECO:0000256" key="11">
    <source>
        <dbReference type="PIRSR" id="PIRSR601885-3"/>
    </source>
</evidence>
<dbReference type="SUPFAM" id="SSF48484">
    <property type="entry name" value="Lipoxigenase"/>
    <property type="match status" value="1"/>
</dbReference>
<comment type="caution">
    <text evidence="12">Lacks conserved residue(s) required for the propagation of feature annotation.</text>
</comment>
<dbReference type="FunFam" id="2.60.60.20:FF:000002">
    <property type="entry name" value="Arachidonate 5-lipoxygenase a"/>
    <property type="match status" value="1"/>
</dbReference>
<feature type="binding site" evidence="9">
    <location>
        <position position="372"/>
    </location>
    <ligand>
        <name>Fe cation</name>
        <dbReference type="ChEBI" id="CHEBI:24875"/>
        <note>catalytic</note>
    </ligand>
</feature>
<name>A0A553QBW9_9TELE</name>
<evidence type="ECO:0000256" key="8">
    <source>
        <dbReference type="ARBA" id="ARBA00023098"/>
    </source>
</evidence>
<dbReference type="PRINTS" id="PR00467">
    <property type="entry name" value="MAMLPOXGNASE"/>
</dbReference>
<feature type="binding site" evidence="10">
    <location>
        <position position="82"/>
    </location>
    <ligand>
        <name>Ca(2+)</name>
        <dbReference type="ChEBI" id="CHEBI:29108"/>
        <label>1</label>
    </ligand>
</feature>
<evidence type="ECO:0000256" key="2">
    <source>
        <dbReference type="ARBA" id="ARBA00005189"/>
    </source>
</evidence>
<evidence type="ECO:0000256" key="4">
    <source>
        <dbReference type="ARBA" id="ARBA00022490"/>
    </source>
</evidence>
<dbReference type="PRINTS" id="PR00087">
    <property type="entry name" value="LIPOXYGENASE"/>
</dbReference>
<evidence type="ECO:0000259" key="14">
    <source>
        <dbReference type="PROSITE" id="PS51393"/>
    </source>
</evidence>
<dbReference type="GO" id="GO:0005737">
    <property type="term" value="C:cytoplasm"/>
    <property type="evidence" value="ECO:0007669"/>
    <property type="project" value="UniProtKB-SubCell"/>
</dbReference>
<feature type="domain" description="Lipoxygenase" evidence="14">
    <location>
        <begin position="120"/>
        <end position="658"/>
    </location>
</feature>
<dbReference type="GO" id="GO:0034440">
    <property type="term" value="P:lipid oxidation"/>
    <property type="evidence" value="ECO:0007669"/>
    <property type="project" value="InterPro"/>
</dbReference>
<dbReference type="Gene3D" id="1.20.245.10">
    <property type="entry name" value="Lipoxygenase-1, Domain 5"/>
    <property type="match status" value="1"/>
</dbReference>
<keyword evidence="4" id="KW-0963">Cytoplasm</keyword>
<feature type="site" description="Essential for stabilizing binding to COTL1" evidence="11">
    <location>
        <position position="105"/>
    </location>
</feature>
<feature type="binding site" evidence="9">
    <location>
        <position position="658"/>
    </location>
    <ligand>
        <name>Fe cation</name>
        <dbReference type="ChEBI" id="CHEBI:24875"/>
        <note>catalytic</note>
    </ligand>
</feature>
<dbReference type="STRING" id="623744.A0A553QBW9"/>
<evidence type="ECO:0000256" key="12">
    <source>
        <dbReference type="PROSITE-ProRule" id="PRU00152"/>
    </source>
</evidence>
<evidence type="ECO:0000256" key="3">
    <source>
        <dbReference type="ARBA" id="ARBA00009419"/>
    </source>
</evidence>